<organism evidence="2 3">
    <name type="scientific">Tuber borchii</name>
    <name type="common">White truffle</name>
    <dbReference type="NCBI Taxonomy" id="42251"/>
    <lineage>
        <taxon>Eukaryota</taxon>
        <taxon>Fungi</taxon>
        <taxon>Dikarya</taxon>
        <taxon>Ascomycota</taxon>
        <taxon>Pezizomycotina</taxon>
        <taxon>Pezizomycetes</taxon>
        <taxon>Pezizales</taxon>
        <taxon>Tuberaceae</taxon>
        <taxon>Tuber</taxon>
    </lineage>
</organism>
<evidence type="ECO:0000313" key="2">
    <source>
        <dbReference type="EMBL" id="PUU83514.1"/>
    </source>
</evidence>
<comment type="caution">
    <text evidence="2">The sequence shown here is derived from an EMBL/GenBank/DDBJ whole genome shotgun (WGS) entry which is preliminary data.</text>
</comment>
<proteinExistence type="predicted"/>
<evidence type="ECO:0000313" key="3">
    <source>
        <dbReference type="Proteomes" id="UP000244722"/>
    </source>
</evidence>
<name>A0A2T7A710_TUBBO</name>
<protein>
    <submittedName>
        <fullName evidence="2">Uncharacterized protein</fullName>
    </submittedName>
</protein>
<evidence type="ECO:0000256" key="1">
    <source>
        <dbReference type="SAM" id="SignalP"/>
    </source>
</evidence>
<gene>
    <name evidence="2" type="ORF">B9Z19DRAFT_52418</name>
</gene>
<dbReference type="EMBL" id="NESQ01000011">
    <property type="protein sequence ID" value="PUU83514.1"/>
    <property type="molecule type" value="Genomic_DNA"/>
</dbReference>
<reference evidence="2 3" key="1">
    <citation type="submission" date="2017-04" db="EMBL/GenBank/DDBJ databases">
        <title>Draft genome sequence of Tuber borchii Vittad., a whitish edible truffle.</title>
        <authorList>
            <consortium name="DOE Joint Genome Institute"/>
            <person name="Murat C."/>
            <person name="Kuo A."/>
            <person name="Barry K.W."/>
            <person name="Clum A."/>
            <person name="Dockter R.B."/>
            <person name="Fauchery L."/>
            <person name="Iotti M."/>
            <person name="Kohler A."/>
            <person name="Labutti K."/>
            <person name="Lindquist E.A."/>
            <person name="Lipzen A."/>
            <person name="Ohm R.A."/>
            <person name="Wang M."/>
            <person name="Grigoriev I.V."/>
            <person name="Zambonelli A."/>
            <person name="Martin F.M."/>
        </authorList>
    </citation>
    <scope>NUCLEOTIDE SEQUENCE [LARGE SCALE GENOMIC DNA]</scope>
    <source>
        <strain evidence="2 3">Tbo3840</strain>
    </source>
</reference>
<feature type="signal peptide" evidence="1">
    <location>
        <begin position="1"/>
        <end position="36"/>
    </location>
</feature>
<keyword evidence="1" id="KW-0732">Signal</keyword>
<sequence>MRFPSLMISRYFSFHVVLRCLSFLSTLLQTIKSSLSEIQFATKVIATVIEAVADSGSCGSFVDPLGV</sequence>
<feature type="chain" id="PRO_5015507974" evidence="1">
    <location>
        <begin position="37"/>
        <end position="67"/>
    </location>
</feature>
<accession>A0A2T7A710</accession>
<dbReference type="AlphaFoldDB" id="A0A2T7A710"/>
<keyword evidence="3" id="KW-1185">Reference proteome</keyword>
<dbReference type="Proteomes" id="UP000244722">
    <property type="component" value="Unassembled WGS sequence"/>
</dbReference>